<name>A0A9K3CSU7_9EUKA</name>
<dbReference type="Proteomes" id="UP000265618">
    <property type="component" value="Unassembled WGS sequence"/>
</dbReference>
<keyword evidence="1" id="KW-0812">Transmembrane</keyword>
<protein>
    <recommendedName>
        <fullName evidence="4">Phosphatidate cytidylyltransferase</fullName>
    </recommendedName>
</protein>
<gene>
    <name evidence="2" type="ORF">KIPB_002769</name>
</gene>
<proteinExistence type="predicted"/>
<evidence type="ECO:0008006" key="4">
    <source>
        <dbReference type="Google" id="ProtNLM"/>
    </source>
</evidence>
<dbReference type="PANTHER" id="PTHR31303">
    <property type="entry name" value="CTP-DEPENDENT DIACYLGLYCEROL KINASE 1"/>
    <property type="match status" value="1"/>
</dbReference>
<comment type="caution">
    <text evidence="2">The sequence shown here is derived from an EMBL/GenBank/DDBJ whole genome shotgun (WGS) entry which is preliminary data.</text>
</comment>
<dbReference type="InterPro" id="IPR037997">
    <property type="entry name" value="Dgk1-like"/>
</dbReference>
<dbReference type="PANTHER" id="PTHR31303:SF1">
    <property type="entry name" value="CTP-DEPENDENT DIACYLGLYCEROL KINASE 1"/>
    <property type="match status" value="1"/>
</dbReference>
<dbReference type="GO" id="GO:0004143">
    <property type="term" value="F:ATP-dependent diacylglycerol kinase activity"/>
    <property type="evidence" value="ECO:0007669"/>
    <property type="project" value="InterPro"/>
</dbReference>
<keyword evidence="1" id="KW-1133">Transmembrane helix</keyword>
<evidence type="ECO:0000313" key="3">
    <source>
        <dbReference type="Proteomes" id="UP000265618"/>
    </source>
</evidence>
<dbReference type="AlphaFoldDB" id="A0A9K3CSU7"/>
<feature type="transmembrane region" description="Helical" evidence="1">
    <location>
        <begin position="154"/>
        <end position="177"/>
    </location>
</feature>
<sequence>MSVVEQIHRLLAGLKVPTDELVSKTRMKCHPHVNWEKEKDQTSGLTPYFIGSIVSILFFQPPIAVAAIASLCTGDYAAAIIGVGFGKHKLVGSKSLEGSLGCFVASLMTNALVIVAVATDLDPSDVLGLATAGAFCCTVGELFSSDVWMLDDNFVVPVTGAIGMFVCAVLQGANLSFSSF</sequence>
<keyword evidence="3" id="KW-1185">Reference proteome</keyword>
<feature type="transmembrane region" description="Helical" evidence="1">
    <location>
        <begin position="98"/>
        <end position="119"/>
    </location>
</feature>
<dbReference type="OrthoDB" id="5673at2759"/>
<feature type="transmembrane region" description="Helical" evidence="1">
    <location>
        <begin position="63"/>
        <end position="86"/>
    </location>
</feature>
<keyword evidence="1" id="KW-0472">Membrane</keyword>
<dbReference type="EMBL" id="BDIP01000486">
    <property type="protein sequence ID" value="GIQ81758.1"/>
    <property type="molecule type" value="Genomic_DNA"/>
</dbReference>
<accession>A0A9K3CSU7</accession>
<reference evidence="2 3" key="1">
    <citation type="journal article" date="2018" name="PLoS ONE">
        <title>The draft genome of Kipferlia bialata reveals reductive genome evolution in fornicate parasites.</title>
        <authorList>
            <person name="Tanifuji G."/>
            <person name="Takabayashi S."/>
            <person name="Kume K."/>
            <person name="Takagi M."/>
            <person name="Nakayama T."/>
            <person name="Kamikawa R."/>
            <person name="Inagaki Y."/>
            <person name="Hashimoto T."/>
        </authorList>
    </citation>
    <scope>NUCLEOTIDE SEQUENCE [LARGE SCALE GENOMIC DNA]</scope>
    <source>
        <strain evidence="2">NY0173</strain>
    </source>
</reference>
<organism evidence="2 3">
    <name type="scientific">Kipferlia bialata</name>
    <dbReference type="NCBI Taxonomy" id="797122"/>
    <lineage>
        <taxon>Eukaryota</taxon>
        <taxon>Metamonada</taxon>
        <taxon>Carpediemonas-like organisms</taxon>
        <taxon>Kipferlia</taxon>
    </lineage>
</organism>
<evidence type="ECO:0000313" key="2">
    <source>
        <dbReference type="EMBL" id="GIQ81758.1"/>
    </source>
</evidence>
<evidence type="ECO:0000256" key="1">
    <source>
        <dbReference type="SAM" id="Phobius"/>
    </source>
</evidence>